<dbReference type="EMBL" id="BAAAQY010000004">
    <property type="protein sequence ID" value="GAA2231624.1"/>
    <property type="molecule type" value="Genomic_DNA"/>
</dbReference>
<feature type="transmembrane region" description="Helical" evidence="1">
    <location>
        <begin position="77"/>
        <end position="98"/>
    </location>
</feature>
<proteinExistence type="predicted"/>
<protein>
    <recommendedName>
        <fullName evidence="4">SdpI family protein</fullName>
    </recommendedName>
</protein>
<feature type="transmembrane region" description="Helical" evidence="1">
    <location>
        <begin position="6"/>
        <end position="30"/>
    </location>
</feature>
<organism evidence="2 3">
    <name type="scientific">Herbiconiux moechotypicola</name>
    <dbReference type="NCBI Taxonomy" id="637393"/>
    <lineage>
        <taxon>Bacteria</taxon>
        <taxon>Bacillati</taxon>
        <taxon>Actinomycetota</taxon>
        <taxon>Actinomycetes</taxon>
        <taxon>Micrococcales</taxon>
        <taxon>Microbacteriaceae</taxon>
        <taxon>Herbiconiux</taxon>
    </lineage>
</organism>
<feature type="transmembrane region" description="Helical" evidence="1">
    <location>
        <begin position="51"/>
        <end position="71"/>
    </location>
</feature>
<reference evidence="2 3" key="1">
    <citation type="journal article" date="2019" name="Int. J. Syst. Evol. Microbiol.">
        <title>The Global Catalogue of Microorganisms (GCM) 10K type strain sequencing project: providing services to taxonomists for standard genome sequencing and annotation.</title>
        <authorList>
            <consortium name="The Broad Institute Genomics Platform"/>
            <consortium name="The Broad Institute Genome Sequencing Center for Infectious Disease"/>
            <person name="Wu L."/>
            <person name="Ma J."/>
        </authorList>
    </citation>
    <scope>NUCLEOTIDE SEQUENCE [LARGE SCALE GENOMIC DNA]</scope>
    <source>
        <strain evidence="2 3">JCM 16117</strain>
    </source>
</reference>
<keyword evidence="1" id="KW-0812">Transmembrane</keyword>
<dbReference type="Proteomes" id="UP001500929">
    <property type="component" value="Unassembled WGS sequence"/>
</dbReference>
<keyword evidence="3" id="KW-1185">Reference proteome</keyword>
<dbReference type="RefSeq" id="WP_259479070.1">
    <property type="nucleotide sequence ID" value="NZ_BAAAQY010000004.1"/>
</dbReference>
<keyword evidence="1" id="KW-1133">Transmembrane helix</keyword>
<accession>A0ABN3DI05</accession>
<dbReference type="Pfam" id="PF13630">
    <property type="entry name" value="SdpI"/>
    <property type="match status" value="1"/>
</dbReference>
<evidence type="ECO:0000256" key="1">
    <source>
        <dbReference type="SAM" id="Phobius"/>
    </source>
</evidence>
<comment type="caution">
    <text evidence="2">The sequence shown here is derived from an EMBL/GenBank/DDBJ whole genome shotgun (WGS) entry which is preliminary data.</text>
</comment>
<evidence type="ECO:0000313" key="3">
    <source>
        <dbReference type="Proteomes" id="UP001500929"/>
    </source>
</evidence>
<evidence type="ECO:0008006" key="4">
    <source>
        <dbReference type="Google" id="ProtNLM"/>
    </source>
</evidence>
<sequence length="107" mass="10622">MAIVPVLGWVFTGLLAVLVVACVTAARGIVPVNSLFGVRTAAVMRSPAAWRAGHAVGILPSAVAFVLALGFSLVGLAVSAVSVGAIVVFAGGVLWVIVASGRAASRV</sequence>
<dbReference type="InterPro" id="IPR025962">
    <property type="entry name" value="SdpI/YhfL"/>
</dbReference>
<keyword evidence="1" id="KW-0472">Membrane</keyword>
<name>A0ABN3DI05_9MICO</name>
<evidence type="ECO:0000313" key="2">
    <source>
        <dbReference type="EMBL" id="GAA2231624.1"/>
    </source>
</evidence>
<gene>
    <name evidence="2" type="ORF">GCM10009851_15730</name>
</gene>